<dbReference type="Proteomes" id="UP001163152">
    <property type="component" value="Chromosome"/>
</dbReference>
<evidence type="ECO:0000256" key="1">
    <source>
        <dbReference type="ARBA" id="ARBA00008027"/>
    </source>
</evidence>
<evidence type="ECO:0000313" key="3">
    <source>
        <dbReference type="EMBL" id="WAL58411.1"/>
    </source>
</evidence>
<dbReference type="RefSeq" id="WP_268607826.1">
    <property type="nucleotide sequence ID" value="NZ_CP113797.1"/>
</dbReference>
<dbReference type="EMBL" id="CP113797">
    <property type="protein sequence ID" value="WAL58411.1"/>
    <property type="molecule type" value="Genomic_DNA"/>
</dbReference>
<dbReference type="AlphaFoldDB" id="A0A9E9C2Z2"/>
<protein>
    <submittedName>
        <fullName evidence="3">Nitrogen fixation protein NifZ</fullName>
    </submittedName>
</protein>
<sequence>MQPDELELNLPPYFEIGQKVQTRKLIRNDGTFPGQDIGATLVKKGEIGYVVSIGTFLQSSYIYAVHFLETGFVVGCRRKELERVETQTDTLQIDIET</sequence>
<name>A0A9E9C2Z2_9CYAN</name>
<dbReference type="InterPro" id="IPR007415">
    <property type="entry name" value="Nitrogenase_MoFe_mat_NifZ"/>
</dbReference>
<gene>
    <name evidence="3" type="ORF">OXH18_14595</name>
</gene>
<proteinExistence type="inferred from homology"/>
<reference evidence="3" key="1">
    <citation type="submission" date="2022-12" db="EMBL/GenBank/DDBJ databases">
        <title>Polyphasic identification of a Novel Hot-Spring Cyanobacterium Ocullathermofonsia sinensis gen nov. sp. nov. and Genomic Insights on its Adaptations to the Thermal Habitat.</title>
        <authorList>
            <person name="Daroch M."/>
            <person name="Tang J."/>
            <person name="Jiang Y."/>
        </authorList>
    </citation>
    <scope>NUCLEOTIDE SEQUENCE</scope>
    <source>
        <strain evidence="3">PKUAC-SCTA174</strain>
    </source>
</reference>
<dbReference type="GO" id="GO:0009399">
    <property type="term" value="P:nitrogen fixation"/>
    <property type="evidence" value="ECO:0007669"/>
    <property type="project" value="InterPro"/>
</dbReference>
<evidence type="ECO:0000256" key="2">
    <source>
        <dbReference type="ARBA" id="ARBA00023231"/>
    </source>
</evidence>
<keyword evidence="4" id="KW-1185">Reference proteome</keyword>
<accession>A0A9E9C2Z2</accession>
<dbReference type="KEGG" id="tsin:OXH18_14595"/>
<organism evidence="3 4">
    <name type="scientific">Thermocoleostomius sinensis A174</name>
    <dbReference type="NCBI Taxonomy" id="2016057"/>
    <lineage>
        <taxon>Bacteria</taxon>
        <taxon>Bacillati</taxon>
        <taxon>Cyanobacteriota</taxon>
        <taxon>Cyanophyceae</taxon>
        <taxon>Oculatellales</taxon>
        <taxon>Oculatellaceae</taxon>
        <taxon>Thermocoleostomius</taxon>
    </lineage>
</organism>
<keyword evidence="2" id="KW-0535">Nitrogen fixation</keyword>
<dbReference type="Pfam" id="PF04319">
    <property type="entry name" value="NifZ"/>
    <property type="match status" value="1"/>
</dbReference>
<evidence type="ECO:0000313" key="4">
    <source>
        <dbReference type="Proteomes" id="UP001163152"/>
    </source>
</evidence>
<comment type="similarity">
    <text evidence="1">Belongs to the NifZ family.</text>
</comment>